<dbReference type="Proteomes" id="UP000593802">
    <property type="component" value="Chromosome"/>
</dbReference>
<evidence type="ECO:0000256" key="1">
    <source>
        <dbReference type="SAM" id="Phobius"/>
    </source>
</evidence>
<dbReference type="RefSeq" id="WP_200759535.1">
    <property type="nucleotide sequence ID" value="NZ_AP023366.1"/>
</dbReference>
<sequence length="176" mass="20033">MGSRGLFWQAFGAQFVICGWILLKIFLLPYLIYKWLGASPLASKIGDLSVLALGTLAAVTMAFIGYLHASRFGQDSIVKTALVSTGLVHIPLFLFLLYKWVFGSAWDTYWTLYLSGWLSIVTHPMILVGFYGKWVDLIGTILLCGCYLTGIWMYYDDHKDFTVRRIPSERRFQSRP</sequence>
<proteinExistence type="predicted"/>
<dbReference type="EMBL" id="AP023366">
    <property type="protein sequence ID" value="BCJ85406.1"/>
    <property type="molecule type" value="Genomic_DNA"/>
</dbReference>
<accession>A0A7I8D9B1</accession>
<protein>
    <submittedName>
        <fullName evidence="2">Uncharacterized protein</fullName>
    </submittedName>
</protein>
<keyword evidence="1" id="KW-0472">Membrane</keyword>
<dbReference type="KEGG" id="eff:skT53_03910"/>
<dbReference type="AlphaFoldDB" id="A0A7I8D9B1"/>
<feature type="transmembrane region" description="Helical" evidence="1">
    <location>
        <begin position="137"/>
        <end position="155"/>
    </location>
</feature>
<feature type="transmembrane region" description="Helical" evidence="1">
    <location>
        <begin position="110"/>
        <end position="131"/>
    </location>
</feature>
<keyword evidence="1" id="KW-0812">Transmembrane</keyword>
<reference evidence="2 3" key="1">
    <citation type="submission" date="2020-08" db="EMBL/GenBank/DDBJ databases">
        <title>Complete Genome Sequence of Effusibacillus dendaii Strain skT53, Isolated from Farmland soil.</title>
        <authorList>
            <person name="Konishi T."/>
            <person name="Kawasaki H."/>
        </authorList>
    </citation>
    <scope>NUCLEOTIDE SEQUENCE [LARGE SCALE GENOMIC DNA]</scope>
    <source>
        <strain evidence="3">skT53</strain>
    </source>
</reference>
<evidence type="ECO:0000313" key="2">
    <source>
        <dbReference type="EMBL" id="BCJ85406.1"/>
    </source>
</evidence>
<gene>
    <name evidence="2" type="ORF">skT53_03910</name>
</gene>
<feature type="transmembrane region" description="Helical" evidence="1">
    <location>
        <begin position="45"/>
        <end position="69"/>
    </location>
</feature>
<keyword evidence="1" id="KW-1133">Transmembrane helix</keyword>
<feature type="transmembrane region" description="Helical" evidence="1">
    <location>
        <begin position="81"/>
        <end position="98"/>
    </location>
</feature>
<organism evidence="2 3">
    <name type="scientific">Effusibacillus dendaii</name>
    <dbReference type="NCBI Taxonomy" id="2743772"/>
    <lineage>
        <taxon>Bacteria</taxon>
        <taxon>Bacillati</taxon>
        <taxon>Bacillota</taxon>
        <taxon>Bacilli</taxon>
        <taxon>Bacillales</taxon>
        <taxon>Alicyclobacillaceae</taxon>
        <taxon>Effusibacillus</taxon>
    </lineage>
</organism>
<feature type="transmembrane region" description="Helical" evidence="1">
    <location>
        <begin position="6"/>
        <end position="33"/>
    </location>
</feature>
<name>A0A7I8D9B1_9BACL</name>
<evidence type="ECO:0000313" key="3">
    <source>
        <dbReference type="Proteomes" id="UP000593802"/>
    </source>
</evidence>
<keyword evidence="3" id="KW-1185">Reference proteome</keyword>